<feature type="domain" description="Flavin reductase like" evidence="5">
    <location>
        <begin position="9"/>
        <end position="182"/>
    </location>
</feature>
<reference evidence="6 7" key="1">
    <citation type="submission" date="2020-05" db="EMBL/GenBank/DDBJ databases">
        <title>Aquincola sp. isolate from soil.</title>
        <authorList>
            <person name="Han J."/>
            <person name="Kim D.-U."/>
        </authorList>
    </citation>
    <scope>NUCLEOTIDE SEQUENCE [LARGE SCALE GENOMIC DNA]</scope>
    <source>
        <strain evidence="6 7">S2</strain>
    </source>
</reference>
<dbReference type="InterPro" id="IPR052174">
    <property type="entry name" value="Flavoredoxin"/>
</dbReference>
<proteinExistence type="inferred from homology"/>
<keyword evidence="2" id="KW-0285">Flavoprotein</keyword>
<dbReference type="InterPro" id="IPR012349">
    <property type="entry name" value="Split_barrel_FMN-bd"/>
</dbReference>
<dbReference type="PANTHER" id="PTHR43567:SF1">
    <property type="entry name" value="FLAVOREDOXIN"/>
    <property type="match status" value="1"/>
</dbReference>
<evidence type="ECO:0000259" key="5">
    <source>
        <dbReference type="SMART" id="SM00903"/>
    </source>
</evidence>
<keyword evidence="7" id="KW-1185">Reference proteome</keyword>
<comment type="similarity">
    <text evidence="3">Belongs to the flavoredoxin family.</text>
</comment>
<comment type="caution">
    <text evidence="6">The sequence shown here is derived from an EMBL/GenBank/DDBJ whole genome shotgun (WGS) entry which is preliminary data.</text>
</comment>
<dbReference type="SMART" id="SM00903">
    <property type="entry name" value="Flavin_Reduct"/>
    <property type="match status" value="1"/>
</dbReference>
<protein>
    <submittedName>
        <fullName evidence="6">Flavin reductase family protein</fullName>
    </submittedName>
</protein>
<evidence type="ECO:0000256" key="2">
    <source>
        <dbReference type="ARBA" id="ARBA00022630"/>
    </source>
</evidence>
<organism evidence="6 7">
    <name type="scientific">Pseudaquabacterium terrae</name>
    <dbReference type="NCBI Taxonomy" id="2732868"/>
    <lineage>
        <taxon>Bacteria</taxon>
        <taxon>Pseudomonadati</taxon>
        <taxon>Pseudomonadota</taxon>
        <taxon>Betaproteobacteria</taxon>
        <taxon>Burkholderiales</taxon>
        <taxon>Sphaerotilaceae</taxon>
        <taxon>Pseudaquabacterium</taxon>
    </lineage>
</organism>
<dbReference type="SUPFAM" id="SSF50475">
    <property type="entry name" value="FMN-binding split barrel"/>
    <property type="match status" value="1"/>
</dbReference>
<evidence type="ECO:0000256" key="1">
    <source>
        <dbReference type="ARBA" id="ARBA00001917"/>
    </source>
</evidence>
<feature type="region of interest" description="Disordered" evidence="4">
    <location>
        <begin position="209"/>
        <end position="229"/>
    </location>
</feature>
<evidence type="ECO:0000313" key="7">
    <source>
        <dbReference type="Proteomes" id="UP000737171"/>
    </source>
</evidence>
<dbReference type="InterPro" id="IPR002563">
    <property type="entry name" value="Flavin_Rdtase-like_dom"/>
</dbReference>
<dbReference type="PANTHER" id="PTHR43567">
    <property type="entry name" value="FLAVOREDOXIN-RELATED-RELATED"/>
    <property type="match status" value="1"/>
</dbReference>
<dbReference type="EMBL" id="JABRWJ010000006">
    <property type="protein sequence ID" value="NRF69511.1"/>
    <property type="molecule type" value="Genomic_DNA"/>
</dbReference>
<dbReference type="Proteomes" id="UP000737171">
    <property type="component" value="Unassembled WGS sequence"/>
</dbReference>
<name>A0ABX2ELM1_9BURK</name>
<evidence type="ECO:0000256" key="3">
    <source>
        <dbReference type="ARBA" id="ARBA00038054"/>
    </source>
</evidence>
<comment type="cofactor">
    <cofactor evidence="1">
        <name>FMN</name>
        <dbReference type="ChEBI" id="CHEBI:58210"/>
    </cofactor>
</comment>
<dbReference type="Pfam" id="PF01613">
    <property type="entry name" value="Flavin_Reduct"/>
    <property type="match status" value="1"/>
</dbReference>
<gene>
    <name evidence="6" type="ORF">HLB44_21135</name>
</gene>
<evidence type="ECO:0000256" key="4">
    <source>
        <dbReference type="SAM" id="MobiDB-lite"/>
    </source>
</evidence>
<dbReference type="RefSeq" id="WP_173126524.1">
    <property type="nucleotide sequence ID" value="NZ_JABRWJ010000006.1"/>
</dbReference>
<evidence type="ECO:0000313" key="6">
    <source>
        <dbReference type="EMBL" id="NRF69511.1"/>
    </source>
</evidence>
<accession>A0ABX2ELM1</accession>
<sequence length="229" mass="25066">MHVRSEPPILYFGTPVVLLTTTNPDGTPNIAPMSSAFWLGWRCMLGLGAGSQSAANLLRDPQCVINLPSAAEVDAVDRLALTTGADPVPAPKQRRGYRTVHDKFAQAGLTPQASEAVRAPRIAQCPVQMEAVIEARHGLADEDPLLRGHCWIFEARILRVHVAPALLAEGEPNRIDPDRWRPLIMSFQQFYGLQDGPLQRSTLARIPEASYRSPDVDRARAAPLQPMPA</sequence>
<dbReference type="Gene3D" id="2.30.110.10">
    <property type="entry name" value="Electron Transport, Fmn-binding Protein, Chain A"/>
    <property type="match status" value="1"/>
</dbReference>